<evidence type="ECO:0000313" key="5">
    <source>
        <dbReference type="EMBL" id="KAF8405474.1"/>
    </source>
</evidence>
<comment type="caution">
    <text evidence="5">The sequence shown here is derived from an EMBL/GenBank/DDBJ whole genome shotgun (WGS) entry which is preliminary data.</text>
</comment>
<keyword evidence="2" id="KW-0540">Nuclease</keyword>
<dbReference type="GO" id="GO:0030891">
    <property type="term" value="C:VCB complex"/>
    <property type="evidence" value="ECO:0007669"/>
    <property type="project" value="TreeGrafter"/>
</dbReference>
<dbReference type="AlphaFoldDB" id="A0A834ZCS2"/>
<dbReference type="InterPro" id="IPR003729">
    <property type="entry name" value="Bi_nuclease_dom"/>
</dbReference>
<dbReference type="Gene3D" id="3.10.690.10">
    <property type="entry name" value="Bifunctional nuclease domain"/>
    <property type="match status" value="1"/>
</dbReference>
<dbReference type="PROSITE" id="PS51658">
    <property type="entry name" value="BFN"/>
    <property type="match status" value="1"/>
</dbReference>
<dbReference type="GO" id="GO:0004518">
    <property type="term" value="F:nuclease activity"/>
    <property type="evidence" value="ECO:0007669"/>
    <property type="project" value="UniProtKB-UniRule"/>
</dbReference>
<dbReference type="OMA" id="ISCDAEY"/>
<dbReference type="EMBL" id="JABCRI010000006">
    <property type="protein sequence ID" value="KAF8405474.1"/>
    <property type="molecule type" value="Genomic_DNA"/>
</dbReference>
<name>A0A834ZCS2_TETSI</name>
<dbReference type="InterPro" id="IPR036104">
    <property type="entry name" value="BFN_sf"/>
</dbReference>
<accession>A0A834ZCS2</accession>
<evidence type="ECO:0000259" key="4">
    <source>
        <dbReference type="PROSITE" id="PS51658"/>
    </source>
</evidence>
<feature type="domain" description="BFN" evidence="4">
    <location>
        <begin position="150"/>
        <end position="288"/>
    </location>
</feature>
<dbReference type="PANTHER" id="PTHR15160">
    <property type="entry name" value="VON HIPPEL-LINDAU PROTEIN"/>
    <property type="match status" value="1"/>
</dbReference>
<dbReference type="GO" id="GO:0016567">
    <property type="term" value="P:protein ubiquitination"/>
    <property type="evidence" value="ECO:0007669"/>
    <property type="project" value="TreeGrafter"/>
</dbReference>
<reference evidence="5 6" key="1">
    <citation type="submission" date="2020-04" db="EMBL/GenBank/DDBJ databases">
        <title>Plant Genome Project.</title>
        <authorList>
            <person name="Zhang R.-G."/>
        </authorList>
    </citation>
    <scope>NUCLEOTIDE SEQUENCE [LARGE SCALE GENOMIC DNA]</scope>
    <source>
        <strain evidence="5">YNK0</strain>
        <tissue evidence="5">Leaf</tissue>
    </source>
</reference>
<evidence type="ECO:0000256" key="1">
    <source>
        <dbReference type="ARBA" id="ARBA00009095"/>
    </source>
</evidence>
<dbReference type="Proteomes" id="UP000655225">
    <property type="component" value="Unassembled WGS sequence"/>
</dbReference>
<keyword evidence="6" id="KW-1185">Reference proteome</keyword>
<dbReference type="OrthoDB" id="566255at2759"/>
<dbReference type="PANTHER" id="PTHR15160:SF1">
    <property type="entry name" value="VON HIPPEL-LINDAU DISEASE TUMOR SUPPRESSOR"/>
    <property type="match status" value="1"/>
</dbReference>
<organism evidence="5 6">
    <name type="scientific">Tetracentron sinense</name>
    <name type="common">Spur-leaf</name>
    <dbReference type="NCBI Taxonomy" id="13715"/>
    <lineage>
        <taxon>Eukaryota</taxon>
        <taxon>Viridiplantae</taxon>
        <taxon>Streptophyta</taxon>
        <taxon>Embryophyta</taxon>
        <taxon>Tracheophyta</taxon>
        <taxon>Spermatophyta</taxon>
        <taxon>Magnoliopsida</taxon>
        <taxon>Trochodendrales</taxon>
        <taxon>Trochodendraceae</taxon>
        <taxon>Tetracentron</taxon>
    </lineage>
</organism>
<proteinExistence type="inferred from homology"/>
<comment type="function">
    <text evidence="3">Bifunctional nuclease with both RNase and DNase activities. Involved in basal defense response. Participates in abscisic acid-derived callose deposition following infection by a necrotrophic pathogen.</text>
</comment>
<evidence type="ECO:0000313" key="6">
    <source>
        <dbReference type="Proteomes" id="UP000655225"/>
    </source>
</evidence>
<comment type="similarity">
    <text evidence="1">Belongs to the bifunctional nuclease family.</text>
</comment>
<sequence length="366" mass="41270">MLGTHLFVRTVSDFGAFTDRTNAGRSISNSLAFSSSKFSIQLGFRARKSHGPKSLFISCKASRGSLGGGSTNGEEHDDEYLEAFVLVSVRKFLYAITSLHYLHLCLNSRFSNSKSAETIRHYHLRRQGFIEETKWNSSGQLLRFSIQAKESRADVSSFGHEFLRRFQSPTIFLKIDCDGDLLLPIIVGEFAIEKLIDASKENENGDCPNQFQFVRNLVGKLGYEVQMVRITERVVNTYYARIYFSKVPGEKTILSVDARPSDAINVAKRCKVPIYVNKQIVWTDAIRIVYGTRRGIDAKSTYDVSLDSASEGPDLLAEELDMVRNMNIAIKEERYKDAGEPSLWVFTADFIVVVIKEQAGDQNGRR</sequence>
<keyword evidence="2" id="KW-0378">Hydrolase</keyword>
<dbReference type="SUPFAM" id="SSF103256">
    <property type="entry name" value="Hypothetical protein TM0160"/>
    <property type="match status" value="1"/>
</dbReference>
<protein>
    <recommendedName>
        <fullName evidence="4">BFN domain-containing protein</fullName>
    </recommendedName>
</protein>
<gene>
    <name evidence="5" type="ORF">HHK36_010380</name>
</gene>
<dbReference type="Pfam" id="PF02577">
    <property type="entry name" value="BFN_dom"/>
    <property type="match status" value="1"/>
</dbReference>
<evidence type="ECO:0000256" key="2">
    <source>
        <dbReference type="ARBA" id="ARBA00022722"/>
    </source>
</evidence>
<evidence type="ECO:0000256" key="3">
    <source>
        <dbReference type="ARBA" id="ARBA00025428"/>
    </source>
</evidence>
<dbReference type="GO" id="GO:0005634">
    <property type="term" value="C:nucleus"/>
    <property type="evidence" value="ECO:0007669"/>
    <property type="project" value="TreeGrafter"/>
</dbReference>